<dbReference type="AlphaFoldDB" id="M5U3H5"/>
<dbReference type="PATRIC" id="fig|1263870.3.peg.2715"/>
<dbReference type="PROSITE" id="PS00018">
    <property type="entry name" value="EF_HAND_1"/>
    <property type="match status" value="1"/>
</dbReference>
<name>M5U3H5_9BACT</name>
<feature type="compositionally biased region" description="Low complexity" evidence="1">
    <location>
        <begin position="254"/>
        <end position="269"/>
    </location>
</feature>
<evidence type="ECO:0000256" key="1">
    <source>
        <dbReference type="SAM" id="MobiDB-lite"/>
    </source>
</evidence>
<gene>
    <name evidence="2" type="ORF">RSSM_02554</name>
</gene>
<comment type="caution">
    <text evidence="2">The sequence shown here is derived from an EMBL/GenBank/DDBJ whole genome shotgun (WGS) entry which is preliminary data.</text>
</comment>
<keyword evidence="3" id="KW-1185">Reference proteome</keyword>
<dbReference type="InterPro" id="IPR018247">
    <property type="entry name" value="EF_Hand_1_Ca_BS"/>
</dbReference>
<feature type="region of interest" description="Disordered" evidence="1">
    <location>
        <begin position="234"/>
        <end position="274"/>
    </location>
</feature>
<sequence>MIVSGSSWDFFTSTFVDAIDDDYFGTDGVGELISPVVYGSGNGLGRSLPGTGQTQSVPWSNVDTIYVDFSEDVQKVGGGTIDLSDLSLAGNNVSDYESHASYGLTTSYTNNGGAGPFRLTISLAGSQDFGIDNLALLISGSSVADAAGNALDGDWINNSSEMSGDGTAGGDFVFAINVLPGDHNGNGFVSNGEVSNAVLRAGTFATGSNYNPQYDILGESFVSNGSIQETKASVGTFWPGGTPSTLPASGGGSAMSASRLSSGESSSFSDGDDEEWAANAVDKALELLF</sequence>
<evidence type="ECO:0000313" key="2">
    <source>
        <dbReference type="EMBL" id="EMI56007.1"/>
    </source>
</evidence>
<evidence type="ECO:0000313" key="3">
    <source>
        <dbReference type="Proteomes" id="UP000011885"/>
    </source>
</evidence>
<reference evidence="2 3" key="1">
    <citation type="journal article" date="2013" name="Mar. Genomics">
        <title>Expression of sulfatases in Rhodopirellula baltica and the diversity of sulfatases in the genus Rhodopirellula.</title>
        <authorList>
            <person name="Wegner C.E."/>
            <person name="Richter-Heitmann T."/>
            <person name="Klindworth A."/>
            <person name="Klockow C."/>
            <person name="Richter M."/>
            <person name="Achstetter T."/>
            <person name="Glockner F.O."/>
            <person name="Harder J."/>
        </authorList>
    </citation>
    <scope>NUCLEOTIDE SEQUENCE [LARGE SCALE GENOMIC DNA]</scope>
    <source>
        <strain evidence="2 3">SM41</strain>
    </source>
</reference>
<organism evidence="2 3">
    <name type="scientific">Rhodopirellula sallentina SM41</name>
    <dbReference type="NCBI Taxonomy" id="1263870"/>
    <lineage>
        <taxon>Bacteria</taxon>
        <taxon>Pseudomonadati</taxon>
        <taxon>Planctomycetota</taxon>
        <taxon>Planctomycetia</taxon>
        <taxon>Pirellulales</taxon>
        <taxon>Pirellulaceae</taxon>
        <taxon>Rhodopirellula</taxon>
    </lineage>
</organism>
<accession>M5U3H5</accession>
<proteinExistence type="predicted"/>
<protein>
    <submittedName>
        <fullName evidence="2">Uncharacterized protein</fullName>
    </submittedName>
</protein>
<dbReference type="EMBL" id="ANOH01000180">
    <property type="protein sequence ID" value="EMI56007.1"/>
    <property type="molecule type" value="Genomic_DNA"/>
</dbReference>
<dbReference type="Proteomes" id="UP000011885">
    <property type="component" value="Unassembled WGS sequence"/>
</dbReference>